<dbReference type="GO" id="GO:0016757">
    <property type="term" value="F:glycosyltransferase activity"/>
    <property type="evidence" value="ECO:0007669"/>
    <property type="project" value="InterPro"/>
</dbReference>
<accession>A0A8J2SW63</accession>
<evidence type="ECO:0000313" key="2">
    <source>
        <dbReference type="EMBL" id="CAH0378640.1"/>
    </source>
</evidence>
<protein>
    <recommendedName>
        <fullName evidence="1">Glycosyltransferase 61 catalytic domain-containing protein</fullName>
    </recommendedName>
</protein>
<dbReference type="EMBL" id="CAKKNE010000006">
    <property type="protein sequence ID" value="CAH0378640.1"/>
    <property type="molecule type" value="Genomic_DNA"/>
</dbReference>
<gene>
    <name evidence="2" type="ORF">PECAL_6P02360</name>
</gene>
<reference evidence="2" key="1">
    <citation type="submission" date="2021-11" db="EMBL/GenBank/DDBJ databases">
        <authorList>
            <consortium name="Genoscope - CEA"/>
            <person name="William W."/>
        </authorList>
    </citation>
    <scope>NUCLEOTIDE SEQUENCE</scope>
</reference>
<comment type="caution">
    <text evidence="2">The sequence shown here is derived from an EMBL/GenBank/DDBJ whole genome shotgun (WGS) entry which is preliminary data.</text>
</comment>
<evidence type="ECO:0000313" key="3">
    <source>
        <dbReference type="Proteomes" id="UP000789595"/>
    </source>
</evidence>
<name>A0A8J2SW63_9STRA</name>
<dbReference type="OrthoDB" id="529273at2759"/>
<sequence>MSLLLLTLTAASAAPRECWTVKSVTGRVRDNVGHQGEELVYRLVAAGLRQAPPRAVYWPWPILPWSREVLEATLPDVEVASGDGAEAPKACLKGEKIWRPEYKRPQWPSIKIHGEARKRAYRHCNLYNTSRRTLVVRILQRRDSSEYVVGVKRRTEVCGGGGIKRNLRDVDELKATISAAAKRAGISLVFETDYVENSAPGSFCDQLRRFATADVLVSVHGAHLVNAPWIAPGGLLLEALPYGHKRKKHHARLLRNTDLEYVRVCGVRPSSSLPKKESLCEGRTAAARKCALVARDCYETPLRPRSDVCASSEPCECLGVLEKRLTGFFARRRQSGGRHRRRRSGRGEEAL</sequence>
<feature type="domain" description="Glycosyltransferase 61 catalytic" evidence="1">
    <location>
        <begin position="146"/>
        <end position="233"/>
    </location>
</feature>
<dbReference type="Proteomes" id="UP000789595">
    <property type="component" value="Unassembled WGS sequence"/>
</dbReference>
<keyword evidence="3" id="KW-1185">Reference proteome</keyword>
<dbReference type="InterPro" id="IPR049625">
    <property type="entry name" value="Glyco_transf_61_cat"/>
</dbReference>
<organism evidence="2 3">
    <name type="scientific">Pelagomonas calceolata</name>
    <dbReference type="NCBI Taxonomy" id="35677"/>
    <lineage>
        <taxon>Eukaryota</taxon>
        <taxon>Sar</taxon>
        <taxon>Stramenopiles</taxon>
        <taxon>Ochrophyta</taxon>
        <taxon>Pelagophyceae</taxon>
        <taxon>Pelagomonadales</taxon>
        <taxon>Pelagomonadaceae</taxon>
        <taxon>Pelagomonas</taxon>
    </lineage>
</organism>
<dbReference type="AlphaFoldDB" id="A0A8J2SW63"/>
<dbReference type="Pfam" id="PF04577">
    <property type="entry name" value="Glyco_transf_61"/>
    <property type="match status" value="1"/>
</dbReference>
<proteinExistence type="predicted"/>
<evidence type="ECO:0000259" key="1">
    <source>
        <dbReference type="Pfam" id="PF04577"/>
    </source>
</evidence>